<dbReference type="InterPro" id="IPR045886">
    <property type="entry name" value="ThiF/MoeB/HesA"/>
</dbReference>
<dbReference type="GO" id="GO:0016779">
    <property type="term" value="F:nucleotidyltransferase activity"/>
    <property type="evidence" value="ECO:0007669"/>
    <property type="project" value="UniProtKB-KW"/>
</dbReference>
<evidence type="ECO:0000259" key="2">
    <source>
        <dbReference type="Pfam" id="PF14461"/>
    </source>
</evidence>
<feature type="domain" description="Prokaryotic E2 family B" evidence="2">
    <location>
        <begin position="32"/>
        <end position="139"/>
    </location>
</feature>
<accession>A0ABR8T1C2</accession>
<dbReference type="Pfam" id="PF14461">
    <property type="entry name" value="Prok-E2_B"/>
    <property type="match status" value="1"/>
</dbReference>
<dbReference type="Gene3D" id="3.40.50.720">
    <property type="entry name" value="NAD(P)-binding Rossmann-like Domain"/>
    <property type="match status" value="1"/>
</dbReference>
<dbReference type="Proteomes" id="UP000608071">
    <property type="component" value="Unassembled WGS sequence"/>
</dbReference>
<keyword evidence="3" id="KW-0548">Nucleotidyltransferase</keyword>
<comment type="caution">
    <text evidence="3">The sequence shown here is derived from an EMBL/GenBank/DDBJ whole genome shotgun (WGS) entry which is preliminary data.</text>
</comment>
<dbReference type="PANTHER" id="PTHR43267">
    <property type="entry name" value="TRNA THREONYLCARBAMOYLADENOSINE DEHYDRATASE"/>
    <property type="match status" value="1"/>
</dbReference>
<dbReference type="RefSeq" id="WP_191801742.1">
    <property type="nucleotide sequence ID" value="NZ_JACSQL010000007.1"/>
</dbReference>
<reference evidence="3 4" key="1">
    <citation type="submission" date="2020-08" db="EMBL/GenBank/DDBJ databases">
        <title>A Genomic Blueprint of the Chicken Gut Microbiome.</title>
        <authorList>
            <person name="Gilroy R."/>
            <person name="Ravi A."/>
            <person name="Getino M."/>
            <person name="Pursley I."/>
            <person name="Horton D.L."/>
            <person name="Alikhan N.-F."/>
            <person name="Baker D."/>
            <person name="Gharbi K."/>
            <person name="Hall N."/>
            <person name="Watson M."/>
            <person name="Adriaenssens E.M."/>
            <person name="Foster-Nyarko E."/>
            <person name="Jarju S."/>
            <person name="Secka A."/>
            <person name="Antonio M."/>
            <person name="Oren A."/>
            <person name="Chaudhuri R."/>
            <person name="La Ragione R.M."/>
            <person name="Hildebrand F."/>
            <person name="Pallen M.J."/>
        </authorList>
    </citation>
    <scope>NUCLEOTIDE SEQUENCE [LARGE SCALE GENOMIC DNA]</scope>
    <source>
        <strain evidence="3 4">Sa2BVA9</strain>
    </source>
</reference>
<dbReference type="InterPro" id="IPR035985">
    <property type="entry name" value="Ubiquitin-activating_enz"/>
</dbReference>
<dbReference type="EMBL" id="JACSQL010000007">
    <property type="protein sequence ID" value="MBD7969565.1"/>
    <property type="molecule type" value="Genomic_DNA"/>
</dbReference>
<feature type="domain" description="THIF-type NAD/FAD binding fold" evidence="1">
    <location>
        <begin position="330"/>
        <end position="494"/>
    </location>
</feature>
<sequence length="606" mass="69600">MNILEQTVEYIKKYGQPIVEEVTQIPEGALNQYRNIKFAFRIQIEILEGPATLVVGLPFDFPSSLPHFYDSQHQFGFMPHLEDDGFICFTRNENLVIDERYPGRVVLNCLEKVISVLESGETESENHDFLEEFEVYWAKVCNFREAHTIINEKSEVVRELDLYLMPKDEITYFICEKKYNPEHYIQNVFHLNSGELIKRRCIYIPLEYGTFITPPKRGQFWSFKDSKDFILKNINPENKEILLKLFGRTPKSNSQYDYFCLGLPIDKEKKALFGITINYPDGMVVNRKVKISLHPFVQCPAKIDLFPFSISRHQKEFLLTRTGGDSGFTKKNAVVVGVGSIGSVVAMGLAKAGFHTITLIDHDLLDIENIYRHELGVDQIFDSSEVENLKPQRKVEALKKEIQRKYPFSQVEAIPQKINKVFAENLIDWNTVDYVIACVGSPNVEMSINRYMHKLISAPPVIYSWVEPFGIGGHVLITLNKEKKGCYQCLFRPLSEEEPIRNLSSFVKPGQSFTKSLGGCGTYFTPYSFLDSEETANKVLRALYQVSRGQIYGNPIFSWKGDSVPFLEQGFQFSSRYEMSEEKLIANSILYHDPNCPVCSKKESLI</sequence>
<keyword evidence="3" id="KW-0808">Transferase</keyword>
<name>A0ABR8T1C2_9BACL</name>
<dbReference type="InterPro" id="IPR032701">
    <property type="entry name" value="Prok-E2_B_dom"/>
</dbReference>
<dbReference type="PANTHER" id="PTHR43267:SF1">
    <property type="entry name" value="TRNA THREONYLCARBAMOYLADENOSINE DEHYDRATASE"/>
    <property type="match status" value="1"/>
</dbReference>
<dbReference type="Pfam" id="PF00899">
    <property type="entry name" value="ThiF"/>
    <property type="match status" value="1"/>
</dbReference>
<keyword evidence="4" id="KW-1185">Reference proteome</keyword>
<dbReference type="SUPFAM" id="SSF69572">
    <property type="entry name" value="Activating enzymes of the ubiquitin-like proteins"/>
    <property type="match status" value="1"/>
</dbReference>
<dbReference type="InterPro" id="IPR000594">
    <property type="entry name" value="ThiF_NAD_FAD-bd"/>
</dbReference>
<proteinExistence type="predicted"/>
<gene>
    <name evidence="3" type="ORF">H9647_15985</name>
</gene>
<organism evidence="3 4">
    <name type="scientific">Paenibacillus gallinarum</name>
    <dbReference type="NCBI Taxonomy" id="2762232"/>
    <lineage>
        <taxon>Bacteria</taxon>
        <taxon>Bacillati</taxon>
        <taxon>Bacillota</taxon>
        <taxon>Bacilli</taxon>
        <taxon>Bacillales</taxon>
        <taxon>Paenibacillaceae</taxon>
        <taxon>Paenibacillus</taxon>
    </lineage>
</organism>
<evidence type="ECO:0000259" key="1">
    <source>
        <dbReference type="Pfam" id="PF00899"/>
    </source>
</evidence>
<protein>
    <submittedName>
        <fullName evidence="3">ThiF family adenylyltransferase</fullName>
    </submittedName>
</protein>
<evidence type="ECO:0000313" key="4">
    <source>
        <dbReference type="Proteomes" id="UP000608071"/>
    </source>
</evidence>
<evidence type="ECO:0000313" key="3">
    <source>
        <dbReference type="EMBL" id="MBD7969565.1"/>
    </source>
</evidence>